<dbReference type="GO" id="GO:0019901">
    <property type="term" value="F:protein kinase binding"/>
    <property type="evidence" value="ECO:0007669"/>
    <property type="project" value="TreeGrafter"/>
</dbReference>
<dbReference type="GO" id="GO:0051298">
    <property type="term" value="P:centrosome duplication"/>
    <property type="evidence" value="ECO:0007669"/>
    <property type="project" value="InterPro"/>
</dbReference>
<dbReference type="GO" id="GO:0090307">
    <property type="term" value="P:mitotic spindle assembly"/>
    <property type="evidence" value="ECO:0007669"/>
    <property type="project" value="TreeGrafter"/>
</dbReference>
<dbReference type="Pfam" id="PF22074">
    <property type="entry name" value="Cep192_D5"/>
    <property type="match status" value="1"/>
</dbReference>
<sequence>MGLNRTSKKLCLRLSVSRHEFKIRKDNRLDSDPLRAAKIALLPHESRVIIVSFIPTKIGAAVDELNFTSLDPNLQQTKKQCIRLFGYGGYGKVELHNVTKDTTGKFWLSLGKLDDQNTLKQNFSMKNMGTVPSFAHISFHAKELFAYANVKIVPSSFVLIPNQQIEVEVTYIPSIDDHKVFRQSSIIMADLGNIFVISGTEVNRGRLRRLSRKCTEKGLEVDEVSNILKEKIQGELMPLDLSQFRESPNSLREILKLLTRNEITLTLEQDPEQTLMPQYPDDSGMFQSLCQDSTSNSTAFYLENSTVPISCKLEPTSIILTPPTKNKR</sequence>
<dbReference type="GO" id="GO:0090222">
    <property type="term" value="P:centrosome-templated microtubule nucleation"/>
    <property type="evidence" value="ECO:0007669"/>
    <property type="project" value="InterPro"/>
</dbReference>
<dbReference type="Pfam" id="PF22073">
    <property type="entry name" value="Cep192_D4"/>
    <property type="match status" value="1"/>
</dbReference>
<reference evidence="3" key="1">
    <citation type="journal article" date="2023" name="Insect Mol. Biol.">
        <title>Genome sequencing provides insights into the evolution of gene families encoding plant cell wall-degrading enzymes in longhorned beetles.</title>
        <authorList>
            <person name="Shin N.R."/>
            <person name="Okamura Y."/>
            <person name="Kirsch R."/>
            <person name="Pauchet Y."/>
        </authorList>
    </citation>
    <scope>NUCLEOTIDE SEQUENCE</scope>
    <source>
        <strain evidence="3">RBIC_L_NR</strain>
    </source>
</reference>
<evidence type="ECO:0000313" key="3">
    <source>
        <dbReference type="EMBL" id="KAJ8966344.1"/>
    </source>
</evidence>
<dbReference type="GO" id="GO:0005814">
    <property type="term" value="C:centriole"/>
    <property type="evidence" value="ECO:0007669"/>
    <property type="project" value="TreeGrafter"/>
</dbReference>
<dbReference type="GO" id="GO:0005737">
    <property type="term" value="C:cytoplasm"/>
    <property type="evidence" value="ECO:0007669"/>
    <property type="project" value="TreeGrafter"/>
</dbReference>
<dbReference type="AlphaFoldDB" id="A0AAV8ZNZ5"/>
<dbReference type="PANTHER" id="PTHR16029">
    <property type="entry name" value="CENTROSOMAL PROTEIN OF 192 KDA"/>
    <property type="match status" value="1"/>
</dbReference>
<feature type="domain" description="Cep192/Spd-2-like" evidence="1">
    <location>
        <begin position="4"/>
        <end position="89"/>
    </location>
</feature>
<dbReference type="GO" id="GO:0071539">
    <property type="term" value="P:protein localization to centrosome"/>
    <property type="evidence" value="ECO:0007669"/>
    <property type="project" value="InterPro"/>
</dbReference>
<dbReference type="Proteomes" id="UP001162156">
    <property type="component" value="Unassembled WGS sequence"/>
</dbReference>
<feature type="domain" description="Cep192-like" evidence="2">
    <location>
        <begin position="100"/>
        <end position="265"/>
    </location>
</feature>
<dbReference type="InterPro" id="IPR054091">
    <property type="entry name" value="Cep192-like_D5"/>
</dbReference>
<evidence type="ECO:0000313" key="4">
    <source>
        <dbReference type="Proteomes" id="UP001162156"/>
    </source>
</evidence>
<dbReference type="PANTHER" id="PTHR16029:SF11">
    <property type="entry name" value="CENTROSOMAL PROTEIN OF 192 KDA"/>
    <property type="match status" value="1"/>
</dbReference>
<keyword evidence="4" id="KW-1185">Reference proteome</keyword>
<dbReference type="InterPro" id="IPR039103">
    <property type="entry name" value="Spd-2/CEP192"/>
</dbReference>
<dbReference type="GO" id="GO:0000242">
    <property type="term" value="C:pericentriolar material"/>
    <property type="evidence" value="ECO:0007669"/>
    <property type="project" value="TreeGrafter"/>
</dbReference>
<gene>
    <name evidence="3" type="ORF">NQ314_003612</name>
</gene>
<protein>
    <submittedName>
        <fullName evidence="3">Uncharacterized protein</fullName>
    </submittedName>
</protein>
<dbReference type="InterPro" id="IPR054090">
    <property type="entry name" value="Cep192_Spd-2-like_dom"/>
</dbReference>
<comment type="caution">
    <text evidence="3">The sequence shown here is derived from an EMBL/GenBank/DDBJ whole genome shotgun (WGS) entry which is preliminary data.</text>
</comment>
<proteinExistence type="predicted"/>
<evidence type="ECO:0000259" key="2">
    <source>
        <dbReference type="Pfam" id="PF22074"/>
    </source>
</evidence>
<dbReference type="EMBL" id="JANEYF010001027">
    <property type="protein sequence ID" value="KAJ8966344.1"/>
    <property type="molecule type" value="Genomic_DNA"/>
</dbReference>
<evidence type="ECO:0000259" key="1">
    <source>
        <dbReference type="Pfam" id="PF22073"/>
    </source>
</evidence>
<organism evidence="3 4">
    <name type="scientific">Rhamnusium bicolor</name>
    <dbReference type="NCBI Taxonomy" id="1586634"/>
    <lineage>
        <taxon>Eukaryota</taxon>
        <taxon>Metazoa</taxon>
        <taxon>Ecdysozoa</taxon>
        <taxon>Arthropoda</taxon>
        <taxon>Hexapoda</taxon>
        <taxon>Insecta</taxon>
        <taxon>Pterygota</taxon>
        <taxon>Neoptera</taxon>
        <taxon>Endopterygota</taxon>
        <taxon>Coleoptera</taxon>
        <taxon>Polyphaga</taxon>
        <taxon>Cucujiformia</taxon>
        <taxon>Chrysomeloidea</taxon>
        <taxon>Cerambycidae</taxon>
        <taxon>Lepturinae</taxon>
        <taxon>Rhagiini</taxon>
        <taxon>Rhamnusium</taxon>
    </lineage>
</organism>
<accession>A0AAV8ZNZ5</accession>
<name>A0AAV8ZNZ5_9CUCU</name>